<name>A0ABR4C7P4_9HELO</name>
<dbReference type="Proteomes" id="UP001595075">
    <property type="component" value="Unassembled WGS sequence"/>
</dbReference>
<protein>
    <submittedName>
        <fullName evidence="2">Uncharacterized protein</fullName>
    </submittedName>
</protein>
<evidence type="ECO:0000256" key="1">
    <source>
        <dbReference type="SAM" id="MobiDB-lite"/>
    </source>
</evidence>
<dbReference type="Gene3D" id="2.130.10.10">
    <property type="entry name" value="YVTN repeat-like/Quinoprotein amine dehydrogenase"/>
    <property type="match status" value="1"/>
</dbReference>
<keyword evidence="3" id="KW-1185">Reference proteome</keyword>
<feature type="region of interest" description="Disordered" evidence="1">
    <location>
        <begin position="496"/>
        <end position="527"/>
    </location>
</feature>
<comment type="caution">
    <text evidence="2">The sequence shown here is derived from an EMBL/GenBank/DDBJ whole genome shotgun (WGS) entry which is preliminary data.</text>
</comment>
<dbReference type="SUPFAM" id="SSF101908">
    <property type="entry name" value="Putative isomerase YbhE"/>
    <property type="match status" value="1"/>
</dbReference>
<dbReference type="InterPro" id="IPR015943">
    <property type="entry name" value="WD40/YVTN_repeat-like_dom_sf"/>
</dbReference>
<accession>A0ABR4C7P4</accession>
<sequence length="904" mass="101704">MPGHNILARVWILLQARVDIVSITREILGQLLLDLRSSDSSAPSYDFFVWMKVIFDLQRTYSQSLNPSSTTRCYMLPQELLFNTIEYTVHVRPGQQSRQSNLGKPDFARRFYASRVVLSGLRALQLRQKDAQPHIQESRLQKLYELVQSWSYDAEEYPAEHFILTQCQRAISHIKLGPGTNSVWHLPASSACKLRDVYDGLYPAIDEGATSAFVSQLQLLRADYEPPFYEPAFWALYDILWAAEVGDLQWEADRFHHHAGFMEGTRELKALTEMIEPKTPERLSITILKHTWKRDLDESEPVGALLESSLQSLATFLNSRQGTLVDYNSDIRHIHHQLTLKTESWIRNVCGLRDDEAFEREEELPTKLYILGCPKLHVVPENDLRSRLNIIKEDTAIPEFLDLTSSAYPTMHCPRCGPERTPDTIVLSARMIEPLHYINNRLLSPVKDVGEVVGAIHHPRQVENIPSSAADPPIQRPLSGLSDFVSFENQQNLLAAQTSRGEANRKHSTSTFPTPNSTSPPVSPRKNSVESVAISISMSETRRGFRALFGKKATPPPTPPPPAVTPIFDHYGFSIDGNMLLLWNEVNIYFSVIPATDAEESLEMWKWKSIPIPKVAFVVAGGERVVAVARLGVDRYDTLQTFYSSHTTGSDAIISKRISPHGQVRSIAMSRSGNFVAVGSDQAVQIYDVNNSNAPTRRVTVSNQGSYLNSQRMNFSKDEKILAIASRSNRGLVEVVVYDRVAGEDIWRRAISAESSNITDEDHGLSSIFYDEVKERIVLTGYTNRQYRLLHSKRVSFLEWAVQNGKIQAAASCTPTSKFVLLTGTGKFYELDASQNGSFRLLTIKTTTSRAPKAPNQFVALAIPEEGRMYTFRNNNNTMLLEVILGNESSKTKPIRLPRLDTGG</sequence>
<evidence type="ECO:0000313" key="2">
    <source>
        <dbReference type="EMBL" id="KAL2065947.1"/>
    </source>
</evidence>
<gene>
    <name evidence="2" type="ORF">VTL71DRAFT_3617</name>
</gene>
<organism evidence="2 3">
    <name type="scientific">Oculimacula yallundae</name>
    <dbReference type="NCBI Taxonomy" id="86028"/>
    <lineage>
        <taxon>Eukaryota</taxon>
        <taxon>Fungi</taxon>
        <taxon>Dikarya</taxon>
        <taxon>Ascomycota</taxon>
        <taxon>Pezizomycotina</taxon>
        <taxon>Leotiomycetes</taxon>
        <taxon>Helotiales</taxon>
        <taxon>Ploettnerulaceae</taxon>
        <taxon>Oculimacula</taxon>
    </lineage>
</organism>
<dbReference type="EMBL" id="JAZHXI010000012">
    <property type="protein sequence ID" value="KAL2065947.1"/>
    <property type="molecule type" value="Genomic_DNA"/>
</dbReference>
<evidence type="ECO:0000313" key="3">
    <source>
        <dbReference type="Proteomes" id="UP001595075"/>
    </source>
</evidence>
<reference evidence="2 3" key="1">
    <citation type="journal article" date="2024" name="Commun. Biol.">
        <title>Comparative genomic analysis of thermophilic fungi reveals convergent evolutionary adaptations and gene losses.</title>
        <authorList>
            <person name="Steindorff A.S."/>
            <person name="Aguilar-Pontes M.V."/>
            <person name="Robinson A.J."/>
            <person name="Andreopoulos B."/>
            <person name="LaButti K."/>
            <person name="Kuo A."/>
            <person name="Mondo S."/>
            <person name="Riley R."/>
            <person name="Otillar R."/>
            <person name="Haridas S."/>
            <person name="Lipzen A."/>
            <person name="Grimwood J."/>
            <person name="Schmutz J."/>
            <person name="Clum A."/>
            <person name="Reid I.D."/>
            <person name="Moisan M.C."/>
            <person name="Butler G."/>
            <person name="Nguyen T.T.M."/>
            <person name="Dewar K."/>
            <person name="Conant G."/>
            <person name="Drula E."/>
            <person name="Henrissat B."/>
            <person name="Hansel C."/>
            <person name="Singer S."/>
            <person name="Hutchinson M.I."/>
            <person name="de Vries R.P."/>
            <person name="Natvig D.O."/>
            <person name="Powell A.J."/>
            <person name="Tsang A."/>
            <person name="Grigoriev I.V."/>
        </authorList>
    </citation>
    <scope>NUCLEOTIDE SEQUENCE [LARGE SCALE GENOMIC DNA]</scope>
    <source>
        <strain evidence="2 3">CBS 494.80</strain>
    </source>
</reference>
<proteinExistence type="predicted"/>
<feature type="compositionally biased region" description="Low complexity" evidence="1">
    <location>
        <begin position="509"/>
        <end position="520"/>
    </location>
</feature>